<dbReference type="SUPFAM" id="SSF117130">
    <property type="entry name" value="CsrA-like"/>
    <property type="match status" value="1"/>
</dbReference>
<proteinExistence type="predicted"/>
<accession>A0A417YGB9</accession>
<evidence type="ECO:0000313" key="1">
    <source>
        <dbReference type="EMBL" id="RHW31857.1"/>
    </source>
</evidence>
<dbReference type="GO" id="GO:0006109">
    <property type="term" value="P:regulation of carbohydrate metabolic process"/>
    <property type="evidence" value="ECO:0007669"/>
    <property type="project" value="InterPro"/>
</dbReference>
<evidence type="ECO:0000313" key="2">
    <source>
        <dbReference type="Proteomes" id="UP000285456"/>
    </source>
</evidence>
<dbReference type="AlphaFoldDB" id="A0A417YGB9"/>
<reference evidence="1 2" key="1">
    <citation type="journal article" date="2007" name="Int. J. Syst. Evol. Microbiol.">
        <title>Oceanobacillus profundus sp. nov., isolated from a deep-sea sediment core.</title>
        <authorList>
            <person name="Kim Y.G."/>
            <person name="Choi D.H."/>
            <person name="Hyun S."/>
            <person name="Cho B.C."/>
        </authorList>
    </citation>
    <scope>NUCLEOTIDE SEQUENCE [LARGE SCALE GENOMIC DNA]</scope>
    <source>
        <strain evidence="1 2">DSM 18246</strain>
    </source>
</reference>
<dbReference type="RefSeq" id="WP_118889415.1">
    <property type="nucleotide sequence ID" value="NZ_PHUT01000007.1"/>
</dbReference>
<gene>
    <name evidence="1" type="ORF">D1B32_11505</name>
</gene>
<organism evidence="1 2">
    <name type="scientific">Oceanobacillus profundus</name>
    <dbReference type="NCBI Taxonomy" id="372463"/>
    <lineage>
        <taxon>Bacteria</taxon>
        <taxon>Bacillati</taxon>
        <taxon>Bacillota</taxon>
        <taxon>Bacilli</taxon>
        <taxon>Bacillales</taxon>
        <taxon>Bacillaceae</taxon>
        <taxon>Oceanobacillus</taxon>
    </lineage>
</organism>
<dbReference type="InterPro" id="IPR036107">
    <property type="entry name" value="CsrA_sf"/>
</dbReference>
<protein>
    <submittedName>
        <fullName evidence="1">Carbon storage regulator</fullName>
    </submittedName>
</protein>
<sequence>MALVLGRKVGEKVVIQDDQGREVEIKVIKGEGGLKHSLKLRISAPQEFNIIRGEIYDGNNS</sequence>
<comment type="caution">
    <text evidence="1">The sequence shown here is derived from an EMBL/GenBank/DDBJ whole genome shotgun (WGS) entry which is preliminary data.</text>
</comment>
<dbReference type="OrthoDB" id="2704537at2"/>
<name>A0A417YGB9_9BACI</name>
<keyword evidence="2" id="KW-1185">Reference proteome</keyword>
<dbReference type="Gene3D" id="2.60.40.4380">
    <property type="entry name" value="Translational regulator CsrA"/>
    <property type="match status" value="1"/>
</dbReference>
<dbReference type="InterPro" id="IPR003751">
    <property type="entry name" value="CsrA"/>
</dbReference>
<dbReference type="GO" id="GO:0006402">
    <property type="term" value="P:mRNA catabolic process"/>
    <property type="evidence" value="ECO:0007669"/>
    <property type="project" value="InterPro"/>
</dbReference>
<dbReference type="Pfam" id="PF02599">
    <property type="entry name" value="CsrA"/>
    <property type="match status" value="1"/>
</dbReference>
<dbReference type="GO" id="GO:0003723">
    <property type="term" value="F:RNA binding"/>
    <property type="evidence" value="ECO:0007669"/>
    <property type="project" value="InterPro"/>
</dbReference>
<dbReference type="EMBL" id="QWEH01000007">
    <property type="protein sequence ID" value="RHW31857.1"/>
    <property type="molecule type" value="Genomic_DNA"/>
</dbReference>
<dbReference type="Proteomes" id="UP000285456">
    <property type="component" value="Unassembled WGS sequence"/>
</dbReference>